<evidence type="ECO:0000256" key="7">
    <source>
        <dbReference type="HAMAP-Rule" id="MF_01008"/>
    </source>
</evidence>
<evidence type="ECO:0000256" key="4">
    <source>
        <dbReference type="ARBA" id="ARBA00023015"/>
    </source>
</evidence>
<protein>
    <recommendedName>
        <fullName evidence="1 7">Transcriptional regulator MraZ</fullName>
    </recommendedName>
</protein>
<evidence type="ECO:0000313" key="9">
    <source>
        <dbReference type="EMBL" id="MBB1062366.1"/>
    </source>
</evidence>
<evidence type="ECO:0000256" key="1">
    <source>
        <dbReference type="ARBA" id="ARBA00013860"/>
    </source>
</evidence>
<evidence type="ECO:0000313" key="12">
    <source>
        <dbReference type="Proteomes" id="UP000544052"/>
    </source>
</evidence>
<keyword evidence="5 7" id="KW-0238">DNA-binding</keyword>
<dbReference type="GO" id="GO:0000976">
    <property type="term" value="F:transcription cis-regulatory region binding"/>
    <property type="evidence" value="ECO:0007669"/>
    <property type="project" value="TreeGrafter"/>
</dbReference>
<dbReference type="InterPro" id="IPR020603">
    <property type="entry name" value="MraZ_dom"/>
</dbReference>
<dbReference type="GO" id="GO:0003700">
    <property type="term" value="F:DNA-binding transcription factor activity"/>
    <property type="evidence" value="ECO:0007669"/>
    <property type="project" value="UniProtKB-UniRule"/>
</dbReference>
<evidence type="ECO:0000256" key="3">
    <source>
        <dbReference type="ARBA" id="ARBA00022737"/>
    </source>
</evidence>
<dbReference type="GO" id="GO:0009295">
    <property type="term" value="C:nucleoid"/>
    <property type="evidence" value="ECO:0007669"/>
    <property type="project" value="UniProtKB-SubCell"/>
</dbReference>
<feature type="domain" description="SpoVT-AbrB" evidence="8">
    <location>
        <begin position="5"/>
        <end position="47"/>
    </location>
</feature>
<dbReference type="InterPro" id="IPR003444">
    <property type="entry name" value="MraZ"/>
</dbReference>
<keyword evidence="4 7" id="KW-0805">Transcription regulation</keyword>
<dbReference type="InterPro" id="IPR007159">
    <property type="entry name" value="SpoVT-AbrB_dom"/>
</dbReference>
<dbReference type="InterPro" id="IPR038619">
    <property type="entry name" value="MraZ_sf"/>
</dbReference>
<dbReference type="NCBIfam" id="TIGR00242">
    <property type="entry name" value="division/cell wall cluster transcriptional repressor MraZ"/>
    <property type="match status" value="1"/>
</dbReference>
<dbReference type="GO" id="GO:0005737">
    <property type="term" value="C:cytoplasm"/>
    <property type="evidence" value="ECO:0007669"/>
    <property type="project" value="UniProtKB-UniRule"/>
</dbReference>
<comment type="caution">
    <text evidence="10">The sequence shown here is derived from an EMBL/GenBank/DDBJ whole genome shotgun (WGS) entry which is preliminary data.</text>
</comment>
<evidence type="ECO:0000259" key="8">
    <source>
        <dbReference type="PROSITE" id="PS51740"/>
    </source>
</evidence>
<gene>
    <name evidence="7 10" type="primary">mraZ</name>
    <name evidence="10" type="ORF">H5R63_00380</name>
    <name evidence="9" type="ORF">H5R64_00865</name>
</gene>
<dbReference type="Proteomes" id="UP000518255">
    <property type="component" value="Unassembled WGS sequence"/>
</dbReference>
<evidence type="ECO:0000256" key="2">
    <source>
        <dbReference type="ARBA" id="ARBA00022490"/>
    </source>
</evidence>
<dbReference type="Pfam" id="PF02381">
    <property type="entry name" value="MraZ"/>
    <property type="match status" value="2"/>
</dbReference>
<dbReference type="HAMAP" id="MF_01008">
    <property type="entry name" value="MraZ"/>
    <property type="match status" value="1"/>
</dbReference>
<dbReference type="RefSeq" id="WP_182579995.1">
    <property type="nucleotide sequence ID" value="NZ_JACIUY010000011.1"/>
</dbReference>
<dbReference type="FunFam" id="3.40.1550.20:FF:000002">
    <property type="entry name" value="Transcriptional regulator MraZ"/>
    <property type="match status" value="1"/>
</dbReference>
<sequence length="142" mass="16378">MFMGEYTHSIDSKGRLIIPAKFRELLGTHFIVTRGLDGCLFGYPLNEWEQLQEKLKALPLTKRDARAFVRFLYSAATDCEFDKQGRINLPDTLCQHAQLEKKCVVVGVANRLEIWSAEKWAQFTDTTEDDFDQIAEDLNIDF</sequence>
<comment type="subunit">
    <text evidence="7">Forms oligomers.</text>
</comment>
<keyword evidence="6 7" id="KW-0804">Transcription</keyword>
<name>A0A7W3YBT4_9LACO</name>
<dbReference type="GO" id="GO:2000143">
    <property type="term" value="P:negative regulation of DNA-templated transcription initiation"/>
    <property type="evidence" value="ECO:0007669"/>
    <property type="project" value="TreeGrafter"/>
</dbReference>
<comment type="subcellular location">
    <subcellularLocation>
        <location evidence="7">Cytoplasm</location>
        <location evidence="7">Nucleoid</location>
    </subcellularLocation>
</comment>
<dbReference type="AlphaFoldDB" id="A0A7W3YBT4"/>
<dbReference type="InterPro" id="IPR037914">
    <property type="entry name" value="SpoVT-AbrB_sf"/>
</dbReference>
<comment type="similarity">
    <text evidence="7">Belongs to the MraZ family.</text>
</comment>
<dbReference type="EMBL" id="JACIUZ010000011">
    <property type="protein sequence ID" value="MBB1062366.1"/>
    <property type="molecule type" value="Genomic_DNA"/>
</dbReference>
<organism evidence="10 11">
    <name type="scientific">Limosilactobacillus fastidiosus</name>
    <dbReference type="NCBI Taxonomy" id="2759855"/>
    <lineage>
        <taxon>Bacteria</taxon>
        <taxon>Bacillati</taxon>
        <taxon>Bacillota</taxon>
        <taxon>Bacilli</taxon>
        <taxon>Lactobacillales</taxon>
        <taxon>Lactobacillaceae</taxon>
        <taxon>Limosilactobacillus</taxon>
    </lineage>
</organism>
<dbReference type="Proteomes" id="UP000544052">
    <property type="component" value="Unassembled WGS sequence"/>
</dbReference>
<dbReference type="EMBL" id="JACIUY010000011">
    <property type="protein sequence ID" value="MBB1085277.1"/>
    <property type="molecule type" value="Genomic_DNA"/>
</dbReference>
<reference evidence="11 12" key="1">
    <citation type="submission" date="2020-07" db="EMBL/GenBank/DDBJ databases">
        <title>Description of Limosilactobacillus balticus sp. nov., Limosilactobacillus agrestis sp. nov., Limosilactobacillus albertensis sp. nov., Limosilactobacillus rudii sp. nov., Limosilactobacillus fastidiosus sp. nov., five novel Limosilactobacillus species isolated from the vertebrate gastrointestinal tract, and proposal of 6 subspecies of Limosilactobacillus reuteri adapted to the gastrointestinal tract of specific vertebrate hosts.</title>
        <authorList>
            <person name="Li F."/>
            <person name="Cheng C."/>
            <person name="Zheng J."/>
            <person name="Quevedo R.M."/>
            <person name="Li J."/>
            <person name="Roos S."/>
            <person name="Gaenzle M.G."/>
            <person name="Walter J."/>
        </authorList>
    </citation>
    <scope>NUCLEOTIDE SEQUENCE [LARGE SCALE GENOMIC DNA]</scope>
    <source>
        <strain evidence="10 11">WF-MA3-C</strain>
        <strain evidence="9 12">WF-MO7-1</strain>
    </source>
</reference>
<dbReference type="CDD" id="cd16321">
    <property type="entry name" value="MraZ_C"/>
    <property type="match status" value="1"/>
</dbReference>
<dbReference type="InterPro" id="IPR035644">
    <property type="entry name" value="MraZ_C"/>
</dbReference>
<dbReference type="InterPro" id="IPR035642">
    <property type="entry name" value="MraZ_N"/>
</dbReference>
<proteinExistence type="inferred from homology"/>
<dbReference type="CDD" id="cd16320">
    <property type="entry name" value="MraZ_N"/>
    <property type="match status" value="1"/>
</dbReference>
<feature type="domain" description="SpoVT-AbrB" evidence="8">
    <location>
        <begin position="76"/>
        <end position="119"/>
    </location>
</feature>
<keyword evidence="12" id="KW-1185">Reference proteome</keyword>
<evidence type="ECO:0000256" key="6">
    <source>
        <dbReference type="ARBA" id="ARBA00023163"/>
    </source>
</evidence>
<dbReference type="PROSITE" id="PS51740">
    <property type="entry name" value="SPOVT_ABRB"/>
    <property type="match status" value="2"/>
</dbReference>
<accession>A0A7W3YBT4</accession>
<evidence type="ECO:0000313" key="10">
    <source>
        <dbReference type="EMBL" id="MBB1085277.1"/>
    </source>
</evidence>
<dbReference type="PANTHER" id="PTHR34701">
    <property type="entry name" value="TRANSCRIPTIONAL REGULATOR MRAZ"/>
    <property type="match status" value="1"/>
</dbReference>
<keyword evidence="3" id="KW-0677">Repeat</keyword>
<dbReference type="PANTHER" id="PTHR34701:SF1">
    <property type="entry name" value="TRANSCRIPTIONAL REGULATOR MRAZ"/>
    <property type="match status" value="1"/>
</dbReference>
<evidence type="ECO:0000313" key="11">
    <source>
        <dbReference type="Proteomes" id="UP000518255"/>
    </source>
</evidence>
<dbReference type="SUPFAM" id="SSF89447">
    <property type="entry name" value="AbrB/MazE/MraZ-like"/>
    <property type="match status" value="1"/>
</dbReference>
<keyword evidence="2 7" id="KW-0963">Cytoplasm</keyword>
<dbReference type="Gene3D" id="3.40.1550.20">
    <property type="entry name" value="Transcriptional regulator MraZ domain"/>
    <property type="match status" value="1"/>
</dbReference>
<evidence type="ECO:0000256" key="5">
    <source>
        <dbReference type="ARBA" id="ARBA00023125"/>
    </source>
</evidence>